<dbReference type="STRING" id="1276538.A0A1X7RLA9"/>
<evidence type="ECO:0000313" key="3">
    <source>
        <dbReference type="Proteomes" id="UP000215127"/>
    </source>
</evidence>
<proteinExistence type="predicted"/>
<dbReference type="Gene3D" id="3.40.190.10">
    <property type="entry name" value="Periplasmic binding protein-like II"/>
    <property type="match status" value="2"/>
</dbReference>
<keyword evidence="3" id="KW-1185">Reference proteome</keyword>
<dbReference type="Pfam" id="PF12849">
    <property type="entry name" value="PBP_like_2"/>
    <property type="match status" value="1"/>
</dbReference>
<organism evidence="2 3">
    <name type="scientific">Zymoseptoria tritici (strain ST99CH_3D7)</name>
    <dbReference type="NCBI Taxonomy" id="1276538"/>
    <lineage>
        <taxon>Eukaryota</taxon>
        <taxon>Fungi</taxon>
        <taxon>Dikarya</taxon>
        <taxon>Ascomycota</taxon>
        <taxon>Pezizomycotina</taxon>
        <taxon>Dothideomycetes</taxon>
        <taxon>Dothideomycetidae</taxon>
        <taxon>Mycosphaerellales</taxon>
        <taxon>Mycosphaerellaceae</taxon>
        <taxon>Zymoseptoria</taxon>
    </lineage>
</organism>
<reference evidence="2 3" key="1">
    <citation type="submission" date="2016-06" db="EMBL/GenBank/DDBJ databases">
        <authorList>
            <person name="Kjaerup R.B."/>
            <person name="Dalgaard T.S."/>
            <person name="Juul-Madsen H.R."/>
        </authorList>
    </citation>
    <scope>NUCLEOTIDE SEQUENCE [LARGE SCALE GENOMIC DNA]</scope>
</reference>
<dbReference type="SUPFAM" id="SSF53850">
    <property type="entry name" value="Periplasmic binding protein-like II"/>
    <property type="match status" value="1"/>
</dbReference>
<evidence type="ECO:0000313" key="2">
    <source>
        <dbReference type="EMBL" id="SMQ47777.1"/>
    </source>
</evidence>
<evidence type="ECO:0000259" key="1">
    <source>
        <dbReference type="Pfam" id="PF12849"/>
    </source>
</evidence>
<name>A0A1X7RLA9_ZYMT9</name>
<dbReference type="PANTHER" id="PTHR37945:SF1">
    <property type="entry name" value="EXTRACELLULAR TUNGSTATE BINDING PROTEIN"/>
    <property type="match status" value="1"/>
</dbReference>
<accession>A0A1X7RLA9</accession>
<dbReference type="InterPro" id="IPR024370">
    <property type="entry name" value="PBP_domain"/>
</dbReference>
<dbReference type="AlphaFoldDB" id="A0A1X7RLA9"/>
<dbReference type="InterPro" id="IPR052738">
    <property type="entry name" value="ABC-Tungstate_binding"/>
</dbReference>
<dbReference type="PANTHER" id="PTHR37945">
    <property type="entry name" value="EXTRACELLULAR TUNGSTATE BINDING PROTEIN"/>
    <property type="match status" value="1"/>
</dbReference>
<protein>
    <recommendedName>
        <fullName evidence="1">PBP domain-containing protein</fullName>
    </recommendedName>
</protein>
<dbReference type="Proteomes" id="UP000215127">
    <property type="component" value="Chromosome 2"/>
</dbReference>
<dbReference type="EMBL" id="LT853693">
    <property type="protein sequence ID" value="SMQ47777.1"/>
    <property type="molecule type" value="Genomic_DNA"/>
</dbReference>
<gene>
    <name evidence="2" type="ORF">ZT3D7_G2925</name>
</gene>
<feature type="domain" description="PBP" evidence="1">
    <location>
        <begin position="51"/>
        <end position="205"/>
    </location>
</feature>
<sequence length="329" mass="36387">MATTGGITQHGKIAISHPWVSRHYDSRLLNQDHDSLLEHITTTDQAVYGDPSNPISFRIGNGGAGYTGLLQHLCEAYINETSGDFRIGWVANHSRHSQIALLADVVQVALTYEPANEDVSIAEGWARRVCRVFNDHFILVGPKAIDISVSSISAALRSIARSHKQESLNSVAHGNPIRFHSRGDGSATFAKEQELWKAAGVDESRSDWIETWPLVPYQALVKAEEDQAFLLTDRSTFLTAKKESVIPNLKCWVEGGSALLNPCSVMVGTFEPEGVERMLLRNAATFAEWLGGKAAQEIVRKYGRKWELGKPLFTTGDQEEFDVEDRLDA</sequence>